<sequence length="285" mass="31202">MKIGFWHAGDVSAFAVPCIIAKCKEGGTSPNCCRQVARAPHLLEPRVAPRLNPHQAVLLARIEKRNKKEEECVPGAGGEGTGGGASEKSKCKKRPTRREKIVTNNEAVLARLISSNGYETCGARIRYTPNSNEDTRSARQISARAVINERGWGTEAQNFTKVVADSVHLNSLRGTVHGVPETDLSRRNASIQTKSAQPVALLCIRSVASLPRASEQLRDVGGVSGRRYETMSFMTEQKPRVGKAIQKNQQEVRGHRQRKGRTNDGLLLWAGCVGADWRPAQASRF</sequence>
<comment type="caution">
    <text evidence="2">The sequence shown here is derived from an EMBL/GenBank/DDBJ whole genome shotgun (WGS) entry which is preliminary data.</text>
</comment>
<proteinExistence type="predicted"/>
<protein>
    <submittedName>
        <fullName evidence="2">Uncharacterized protein</fullName>
    </submittedName>
</protein>
<evidence type="ECO:0000313" key="3">
    <source>
        <dbReference type="Proteomes" id="UP000777438"/>
    </source>
</evidence>
<name>A0A9P8WA57_9HYPO</name>
<evidence type="ECO:0000313" key="2">
    <source>
        <dbReference type="EMBL" id="KAH6894055.1"/>
    </source>
</evidence>
<dbReference type="EMBL" id="JAGPYM010000005">
    <property type="protein sequence ID" value="KAH6894055.1"/>
    <property type="molecule type" value="Genomic_DNA"/>
</dbReference>
<keyword evidence="3" id="KW-1185">Reference proteome</keyword>
<reference evidence="2 3" key="1">
    <citation type="journal article" date="2021" name="Nat. Commun.">
        <title>Genetic determinants of endophytism in the Arabidopsis root mycobiome.</title>
        <authorList>
            <person name="Mesny F."/>
            <person name="Miyauchi S."/>
            <person name="Thiergart T."/>
            <person name="Pickel B."/>
            <person name="Atanasova L."/>
            <person name="Karlsson M."/>
            <person name="Huettel B."/>
            <person name="Barry K.W."/>
            <person name="Haridas S."/>
            <person name="Chen C."/>
            <person name="Bauer D."/>
            <person name="Andreopoulos W."/>
            <person name="Pangilinan J."/>
            <person name="LaButti K."/>
            <person name="Riley R."/>
            <person name="Lipzen A."/>
            <person name="Clum A."/>
            <person name="Drula E."/>
            <person name="Henrissat B."/>
            <person name="Kohler A."/>
            <person name="Grigoriev I.V."/>
            <person name="Martin F.M."/>
            <person name="Hacquard S."/>
        </authorList>
    </citation>
    <scope>NUCLEOTIDE SEQUENCE [LARGE SCALE GENOMIC DNA]</scope>
    <source>
        <strain evidence="2 3">MPI-CAGE-CH-0241</strain>
    </source>
</reference>
<accession>A0A9P8WA57</accession>
<gene>
    <name evidence="2" type="ORF">B0T10DRAFT_589373</name>
</gene>
<dbReference type="AlphaFoldDB" id="A0A9P8WA57"/>
<feature type="compositionally biased region" description="Gly residues" evidence="1">
    <location>
        <begin position="75"/>
        <end position="85"/>
    </location>
</feature>
<evidence type="ECO:0000256" key="1">
    <source>
        <dbReference type="SAM" id="MobiDB-lite"/>
    </source>
</evidence>
<organism evidence="2 3">
    <name type="scientific">Thelonectria olida</name>
    <dbReference type="NCBI Taxonomy" id="1576542"/>
    <lineage>
        <taxon>Eukaryota</taxon>
        <taxon>Fungi</taxon>
        <taxon>Dikarya</taxon>
        <taxon>Ascomycota</taxon>
        <taxon>Pezizomycotina</taxon>
        <taxon>Sordariomycetes</taxon>
        <taxon>Hypocreomycetidae</taxon>
        <taxon>Hypocreales</taxon>
        <taxon>Nectriaceae</taxon>
        <taxon>Thelonectria</taxon>
    </lineage>
</organism>
<feature type="region of interest" description="Disordered" evidence="1">
    <location>
        <begin position="70"/>
        <end position="98"/>
    </location>
</feature>
<dbReference type="Proteomes" id="UP000777438">
    <property type="component" value="Unassembled WGS sequence"/>
</dbReference>